<dbReference type="Proteomes" id="UP001446871">
    <property type="component" value="Unassembled WGS sequence"/>
</dbReference>
<proteinExistence type="predicted"/>
<sequence length="73" mass="7389">MKVRSRPPGSAAVGLLVRQLFGAAHGDLVNGLPVVPGDAGQERDEALEEAVHGVGGVEAGVGLEYELEAALSV</sequence>
<gene>
    <name evidence="1" type="ORF">PG996_013821</name>
</gene>
<comment type="caution">
    <text evidence="1">The sequence shown here is derived from an EMBL/GenBank/DDBJ whole genome shotgun (WGS) entry which is preliminary data.</text>
</comment>
<name>A0ABR1TH80_9PEZI</name>
<dbReference type="EMBL" id="JAQQWM010000009">
    <property type="protein sequence ID" value="KAK8045757.1"/>
    <property type="molecule type" value="Genomic_DNA"/>
</dbReference>
<organism evidence="1 2">
    <name type="scientific">Apiospora saccharicola</name>
    <dbReference type="NCBI Taxonomy" id="335842"/>
    <lineage>
        <taxon>Eukaryota</taxon>
        <taxon>Fungi</taxon>
        <taxon>Dikarya</taxon>
        <taxon>Ascomycota</taxon>
        <taxon>Pezizomycotina</taxon>
        <taxon>Sordariomycetes</taxon>
        <taxon>Xylariomycetidae</taxon>
        <taxon>Amphisphaeriales</taxon>
        <taxon>Apiosporaceae</taxon>
        <taxon>Apiospora</taxon>
    </lineage>
</organism>
<protein>
    <submittedName>
        <fullName evidence="1">Uncharacterized protein</fullName>
    </submittedName>
</protein>
<accession>A0ABR1TH80</accession>
<evidence type="ECO:0000313" key="2">
    <source>
        <dbReference type="Proteomes" id="UP001446871"/>
    </source>
</evidence>
<evidence type="ECO:0000313" key="1">
    <source>
        <dbReference type="EMBL" id="KAK8045757.1"/>
    </source>
</evidence>
<keyword evidence="2" id="KW-1185">Reference proteome</keyword>
<reference evidence="1 2" key="1">
    <citation type="submission" date="2023-01" db="EMBL/GenBank/DDBJ databases">
        <title>Analysis of 21 Apiospora genomes using comparative genomics revels a genus with tremendous synthesis potential of carbohydrate active enzymes and secondary metabolites.</title>
        <authorList>
            <person name="Sorensen T."/>
        </authorList>
    </citation>
    <scope>NUCLEOTIDE SEQUENCE [LARGE SCALE GENOMIC DNA]</scope>
    <source>
        <strain evidence="1 2">CBS 83171</strain>
    </source>
</reference>